<dbReference type="EMBL" id="BSDR01000001">
    <property type="protein sequence ID" value="GLI32782.1"/>
    <property type="molecule type" value="Genomic_DNA"/>
</dbReference>
<evidence type="ECO:0000313" key="1">
    <source>
        <dbReference type="EMBL" id="GLI32782.1"/>
    </source>
</evidence>
<proteinExistence type="predicted"/>
<accession>A0A9W6CYW0</accession>
<reference evidence="1" key="1">
    <citation type="submission" date="2022-12" db="EMBL/GenBank/DDBJ databases">
        <title>Reference genome sequencing for broad-spectrum identification of bacterial and archaeal isolates by mass spectrometry.</title>
        <authorList>
            <person name="Sekiguchi Y."/>
            <person name="Tourlousse D.M."/>
        </authorList>
    </citation>
    <scope>NUCLEOTIDE SEQUENCE</scope>
    <source>
        <strain evidence="1">ASRB1</strain>
    </source>
</reference>
<comment type="caution">
    <text evidence="1">The sequence shown here is derived from an EMBL/GenBank/DDBJ whole genome shotgun (WGS) entry which is preliminary data.</text>
</comment>
<protein>
    <recommendedName>
        <fullName evidence="3">DNA methylase adenine-specific domain-containing protein</fullName>
    </recommendedName>
</protein>
<organism evidence="1 2">
    <name type="scientific">Desulforhabdus amnigena</name>
    <dbReference type="NCBI Taxonomy" id="40218"/>
    <lineage>
        <taxon>Bacteria</taxon>
        <taxon>Pseudomonadati</taxon>
        <taxon>Thermodesulfobacteriota</taxon>
        <taxon>Syntrophobacteria</taxon>
        <taxon>Syntrophobacterales</taxon>
        <taxon>Syntrophobacteraceae</taxon>
        <taxon>Desulforhabdus</taxon>
    </lineage>
</organism>
<dbReference type="AlphaFoldDB" id="A0A9W6CYW0"/>
<name>A0A9W6CYW0_9BACT</name>
<gene>
    <name evidence="1" type="ORF">DAMNIGENAA_02150</name>
</gene>
<evidence type="ECO:0000313" key="2">
    <source>
        <dbReference type="Proteomes" id="UP001144372"/>
    </source>
</evidence>
<evidence type="ECO:0008006" key="3">
    <source>
        <dbReference type="Google" id="ProtNLM"/>
    </source>
</evidence>
<sequence>MVEYEPDTALRDSEQMSLLGEGGIEAFFRRKVLPYASDASIDPDKTLVGYETSFTRHFYRPAPMRTLDEIKADIYALEQETEGLLEQIVGETEK</sequence>
<keyword evidence="2" id="KW-1185">Reference proteome</keyword>
<dbReference type="Proteomes" id="UP001144372">
    <property type="component" value="Unassembled WGS sequence"/>
</dbReference>